<protein>
    <recommendedName>
        <fullName evidence="6">Transcription antitermination protein NusB</fullName>
    </recommendedName>
    <alternativeName>
        <fullName evidence="6">Antitermination factor NusB</fullName>
    </alternativeName>
</protein>
<keyword evidence="4 6" id="KW-0805">Transcription regulation</keyword>
<reference evidence="8 9" key="1">
    <citation type="submission" date="2016-10" db="EMBL/GenBank/DDBJ databases">
        <authorList>
            <person name="de Groot N.N."/>
        </authorList>
    </citation>
    <scope>NUCLEOTIDE SEQUENCE [LARGE SCALE GENOMIC DNA]</scope>
    <source>
        <strain evidence="8 9">WG14</strain>
    </source>
</reference>
<evidence type="ECO:0000256" key="4">
    <source>
        <dbReference type="ARBA" id="ARBA00023015"/>
    </source>
</evidence>
<dbReference type="PANTHER" id="PTHR11078:SF3">
    <property type="entry name" value="ANTITERMINATION NUSB DOMAIN-CONTAINING PROTEIN"/>
    <property type="match status" value="1"/>
</dbReference>
<dbReference type="NCBIfam" id="TIGR01951">
    <property type="entry name" value="nusB"/>
    <property type="match status" value="1"/>
</dbReference>
<dbReference type="GO" id="GO:0006353">
    <property type="term" value="P:DNA-templated transcription termination"/>
    <property type="evidence" value="ECO:0007669"/>
    <property type="project" value="UniProtKB-UniRule"/>
</dbReference>
<keyword evidence="5 6" id="KW-0804">Transcription</keyword>
<dbReference type="RefSeq" id="WP_091404262.1">
    <property type="nucleotide sequence ID" value="NZ_FMYV01000005.1"/>
</dbReference>
<dbReference type="GO" id="GO:0003723">
    <property type="term" value="F:RNA binding"/>
    <property type="evidence" value="ECO:0007669"/>
    <property type="project" value="UniProtKB-UniRule"/>
</dbReference>
<keyword evidence="2 6" id="KW-0889">Transcription antitermination</keyword>
<gene>
    <name evidence="6" type="primary">nusB</name>
    <name evidence="8" type="ORF">SAMN04488588_1481</name>
</gene>
<evidence type="ECO:0000256" key="1">
    <source>
        <dbReference type="ARBA" id="ARBA00005952"/>
    </source>
</evidence>
<dbReference type="InterPro" id="IPR011605">
    <property type="entry name" value="NusB_fam"/>
</dbReference>
<dbReference type="PANTHER" id="PTHR11078">
    <property type="entry name" value="N UTILIZATION SUBSTANCE PROTEIN B-RELATED"/>
    <property type="match status" value="1"/>
</dbReference>
<comment type="similarity">
    <text evidence="1 6">Belongs to the NusB family.</text>
</comment>
<feature type="domain" description="NusB/RsmB/TIM44" evidence="7">
    <location>
        <begin position="6"/>
        <end position="133"/>
    </location>
</feature>
<keyword evidence="9" id="KW-1185">Reference proteome</keyword>
<evidence type="ECO:0000256" key="2">
    <source>
        <dbReference type="ARBA" id="ARBA00022814"/>
    </source>
</evidence>
<evidence type="ECO:0000313" key="9">
    <source>
        <dbReference type="Proteomes" id="UP000199322"/>
    </source>
</evidence>
<dbReference type="AlphaFoldDB" id="A0A1G6N3D5"/>
<dbReference type="Gene3D" id="1.10.940.10">
    <property type="entry name" value="NusB-like"/>
    <property type="match status" value="1"/>
</dbReference>
<dbReference type="InterPro" id="IPR035926">
    <property type="entry name" value="NusB-like_sf"/>
</dbReference>
<keyword evidence="3 6" id="KW-0694">RNA-binding</keyword>
<sequence length="141" mass="16776">MDISPVREFSFTILFQLNYRELNEEDIEFLIEENSKDAKLDQKSINQSKKYIQDLLSKREEIDNNIKKQLKNWKFERLGFVEKTSLRMGFYELEFRKNVPFKVAIDESIKLTKKYGEEKSIKFVNGLLDRFAKGIYSSNEG</sequence>
<evidence type="ECO:0000313" key="8">
    <source>
        <dbReference type="EMBL" id="SDC62349.1"/>
    </source>
</evidence>
<dbReference type="EMBL" id="FMYV01000005">
    <property type="protein sequence ID" value="SDC62349.1"/>
    <property type="molecule type" value="Genomic_DNA"/>
</dbReference>
<evidence type="ECO:0000256" key="3">
    <source>
        <dbReference type="ARBA" id="ARBA00022884"/>
    </source>
</evidence>
<organism evidence="8 9">
    <name type="scientific">Geotoga petraea</name>
    <dbReference type="NCBI Taxonomy" id="28234"/>
    <lineage>
        <taxon>Bacteria</taxon>
        <taxon>Thermotogati</taxon>
        <taxon>Thermotogota</taxon>
        <taxon>Thermotogae</taxon>
        <taxon>Petrotogales</taxon>
        <taxon>Petrotogaceae</taxon>
        <taxon>Geotoga</taxon>
    </lineage>
</organism>
<evidence type="ECO:0000259" key="7">
    <source>
        <dbReference type="Pfam" id="PF01029"/>
    </source>
</evidence>
<dbReference type="Proteomes" id="UP000199322">
    <property type="component" value="Unassembled WGS sequence"/>
</dbReference>
<accession>A0A1G6N3D5</accession>
<dbReference type="InterPro" id="IPR006027">
    <property type="entry name" value="NusB_RsmB_TIM44"/>
</dbReference>
<dbReference type="GO" id="GO:0031564">
    <property type="term" value="P:transcription antitermination"/>
    <property type="evidence" value="ECO:0007669"/>
    <property type="project" value="UniProtKB-KW"/>
</dbReference>
<name>A0A1G6N3D5_9BACT</name>
<dbReference type="HAMAP" id="MF_00073">
    <property type="entry name" value="NusB"/>
    <property type="match status" value="1"/>
</dbReference>
<evidence type="ECO:0000256" key="6">
    <source>
        <dbReference type="HAMAP-Rule" id="MF_00073"/>
    </source>
</evidence>
<proteinExistence type="inferred from homology"/>
<dbReference type="GO" id="GO:0005829">
    <property type="term" value="C:cytosol"/>
    <property type="evidence" value="ECO:0007669"/>
    <property type="project" value="TreeGrafter"/>
</dbReference>
<dbReference type="STRING" id="28234.SAMN04488588_1481"/>
<dbReference type="SUPFAM" id="SSF48013">
    <property type="entry name" value="NusB-like"/>
    <property type="match status" value="1"/>
</dbReference>
<comment type="function">
    <text evidence="6">Involved in transcription antitermination. Required for transcription of ribosomal RNA (rRNA) genes. Binds specifically to the boxA antiterminator sequence of the ribosomal RNA (rrn) operons.</text>
</comment>
<dbReference type="Pfam" id="PF01029">
    <property type="entry name" value="NusB"/>
    <property type="match status" value="1"/>
</dbReference>
<evidence type="ECO:0000256" key="5">
    <source>
        <dbReference type="ARBA" id="ARBA00023163"/>
    </source>
</evidence>